<dbReference type="EMBL" id="JACJVR010000101">
    <property type="protein sequence ID" value="MBB6694700.1"/>
    <property type="molecule type" value="Genomic_DNA"/>
</dbReference>
<sequence>ALELTLLGGEFRAERDVLVAVAGAEFDARVEGDRLPMGRPVLLRRGALVSFGPALRGCRAYLAVAGGIDVPPALGSRGTDAR</sequence>
<organism evidence="5 6">
    <name type="scientific">Cohnella xylanilytica</name>
    <dbReference type="NCBI Taxonomy" id="557555"/>
    <lineage>
        <taxon>Bacteria</taxon>
        <taxon>Bacillati</taxon>
        <taxon>Bacillota</taxon>
        <taxon>Bacilli</taxon>
        <taxon>Bacillales</taxon>
        <taxon>Paenibacillaceae</taxon>
        <taxon>Cohnella</taxon>
    </lineage>
</organism>
<evidence type="ECO:0000256" key="3">
    <source>
        <dbReference type="ARBA" id="ARBA00022840"/>
    </source>
</evidence>
<evidence type="ECO:0000256" key="1">
    <source>
        <dbReference type="ARBA" id="ARBA00022741"/>
    </source>
</evidence>
<keyword evidence="3" id="KW-0067">ATP-binding</keyword>
<proteinExistence type="predicted"/>
<dbReference type="PANTHER" id="PTHR43309:SF5">
    <property type="entry name" value="5-OXOPROLINASE SUBUNIT C"/>
    <property type="match status" value="1"/>
</dbReference>
<name>A0A841U9T7_9BACL</name>
<evidence type="ECO:0000313" key="5">
    <source>
        <dbReference type="EMBL" id="MBB6694700.1"/>
    </source>
</evidence>
<dbReference type="InterPro" id="IPR052708">
    <property type="entry name" value="PxpC"/>
</dbReference>
<dbReference type="AlphaFoldDB" id="A0A841U9T7"/>
<dbReference type="Proteomes" id="UP000553776">
    <property type="component" value="Unassembled WGS sequence"/>
</dbReference>
<evidence type="ECO:0000259" key="4">
    <source>
        <dbReference type="Pfam" id="PF02626"/>
    </source>
</evidence>
<keyword evidence="2 5" id="KW-0378">Hydrolase</keyword>
<dbReference type="GO" id="GO:0005524">
    <property type="term" value="F:ATP binding"/>
    <property type="evidence" value="ECO:0007669"/>
    <property type="project" value="UniProtKB-KW"/>
</dbReference>
<reference evidence="5 6" key="1">
    <citation type="submission" date="2020-08" db="EMBL/GenBank/DDBJ databases">
        <title>Cohnella phylogeny.</title>
        <authorList>
            <person name="Dunlap C."/>
        </authorList>
    </citation>
    <scope>NUCLEOTIDE SEQUENCE [LARGE SCALE GENOMIC DNA]</scope>
    <source>
        <strain evidence="5 6">DSM 25239</strain>
    </source>
</reference>
<feature type="domain" description="Carboxyltransferase" evidence="4">
    <location>
        <begin position="1"/>
        <end position="81"/>
    </location>
</feature>
<accession>A0A841U9T7</accession>
<keyword evidence="6" id="KW-1185">Reference proteome</keyword>
<feature type="non-terminal residue" evidence="5">
    <location>
        <position position="82"/>
    </location>
</feature>
<dbReference type="Pfam" id="PF02626">
    <property type="entry name" value="CT_A_B"/>
    <property type="match status" value="1"/>
</dbReference>
<gene>
    <name evidence="5" type="ORF">H7B90_25210</name>
</gene>
<comment type="caution">
    <text evidence="5">The sequence shown here is derived from an EMBL/GenBank/DDBJ whole genome shotgun (WGS) entry which is preliminary data.</text>
</comment>
<keyword evidence="1" id="KW-0547">Nucleotide-binding</keyword>
<protein>
    <submittedName>
        <fullName evidence="5">Allophanate hydrolase subunit 2 family protein</fullName>
    </submittedName>
</protein>
<evidence type="ECO:0000313" key="6">
    <source>
        <dbReference type="Proteomes" id="UP000553776"/>
    </source>
</evidence>
<dbReference type="GO" id="GO:0016787">
    <property type="term" value="F:hydrolase activity"/>
    <property type="evidence" value="ECO:0007669"/>
    <property type="project" value="UniProtKB-KW"/>
</dbReference>
<evidence type="ECO:0000256" key="2">
    <source>
        <dbReference type="ARBA" id="ARBA00022801"/>
    </source>
</evidence>
<dbReference type="InterPro" id="IPR003778">
    <property type="entry name" value="CT_A_B"/>
</dbReference>
<feature type="non-terminal residue" evidence="5">
    <location>
        <position position="1"/>
    </location>
</feature>
<dbReference type="PANTHER" id="PTHR43309">
    <property type="entry name" value="5-OXOPROLINASE SUBUNIT C"/>
    <property type="match status" value="1"/>
</dbReference>